<evidence type="ECO:0000313" key="4">
    <source>
        <dbReference type="EMBL" id="EQD74332.1"/>
    </source>
</evidence>
<evidence type="ECO:0000313" key="3">
    <source>
        <dbReference type="EMBL" id="EQD31162.1"/>
    </source>
</evidence>
<organism evidence="4">
    <name type="scientific">mine drainage metagenome</name>
    <dbReference type="NCBI Taxonomy" id="410659"/>
    <lineage>
        <taxon>unclassified sequences</taxon>
        <taxon>metagenomes</taxon>
        <taxon>ecological metagenomes</taxon>
    </lineage>
</organism>
<protein>
    <recommendedName>
        <fullName evidence="1">DUF5615 domain-containing protein</fullName>
    </recommendedName>
</protein>
<name>T1BWQ5_9ZZZZ</name>
<dbReference type="Pfam" id="PF18480">
    <property type="entry name" value="DUF5615"/>
    <property type="match status" value="1"/>
</dbReference>
<dbReference type="InterPro" id="IPR041049">
    <property type="entry name" value="DUF5615"/>
</dbReference>
<feature type="domain" description="DUF5615" evidence="1">
    <location>
        <begin position="1"/>
        <end position="103"/>
    </location>
</feature>
<dbReference type="EMBL" id="AUZZ01010652">
    <property type="protein sequence ID" value="EQD29058.1"/>
    <property type="molecule type" value="Genomic_DNA"/>
</dbReference>
<gene>
    <name evidence="3" type="ORF">B1A_20059</name>
    <name evidence="4" type="ORF">B1B_02729</name>
    <name evidence="2" type="ORF">B2A_14660</name>
</gene>
<reference evidence="4" key="2">
    <citation type="journal article" date="2014" name="ISME J.">
        <title>Microbial stratification in low pH oxic and suboxic macroscopic growths along an acid mine drainage.</title>
        <authorList>
            <person name="Mendez-Garcia C."/>
            <person name="Mesa V."/>
            <person name="Sprenger R.R."/>
            <person name="Richter M."/>
            <person name="Diez M.S."/>
            <person name="Solano J."/>
            <person name="Bargiela R."/>
            <person name="Golyshina O.V."/>
            <person name="Manteca A."/>
            <person name="Ramos J.L."/>
            <person name="Gallego J.R."/>
            <person name="Llorente I."/>
            <person name="Martins Dos Santos V.A."/>
            <person name="Jensen O.N."/>
            <person name="Pelaez A.I."/>
            <person name="Sanchez J."/>
            <person name="Ferrer M."/>
        </authorList>
    </citation>
    <scope>NUCLEOTIDE SEQUENCE</scope>
</reference>
<reference evidence="4" key="1">
    <citation type="submission" date="2013-08" db="EMBL/GenBank/DDBJ databases">
        <authorList>
            <person name="Mendez C."/>
            <person name="Richter M."/>
            <person name="Ferrer M."/>
            <person name="Sanchez J."/>
        </authorList>
    </citation>
    <scope>NUCLEOTIDE SEQUENCE</scope>
</reference>
<comment type="caution">
    <text evidence="4">The sequence shown here is derived from an EMBL/GenBank/DDBJ whole genome shotgun (WGS) entry which is preliminary data.</text>
</comment>
<dbReference type="AlphaFoldDB" id="T1BWQ5"/>
<dbReference type="EMBL" id="AUZX01014797">
    <property type="protein sequence ID" value="EQD31162.1"/>
    <property type="molecule type" value="Genomic_DNA"/>
</dbReference>
<evidence type="ECO:0000259" key="1">
    <source>
        <dbReference type="Pfam" id="PF18480"/>
    </source>
</evidence>
<accession>T1BWQ5</accession>
<dbReference type="EMBL" id="AUZY01001640">
    <property type="protein sequence ID" value="EQD74332.1"/>
    <property type="molecule type" value="Genomic_DNA"/>
</dbReference>
<sequence>MRFLVDAQLPPALARLLADRGHAAEHVADCGLEHASDRAVWVHAGDSHACIITKDEDFAVYRMMQTGGPAVVWVRLGNTSKRQLLVWFDGLLPSILAALERGEALIEVT</sequence>
<evidence type="ECO:0000313" key="2">
    <source>
        <dbReference type="EMBL" id="EQD29058.1"/>
    </source>
</evidence>
<proteinExistence type="predicted"/>